<evidence type="ECO:0000256" key="1">
    <source>
        <dbReference type="ARBA" id="ARBA00004948"/>
    </source>
</evidence>
<evidence type="ECO:0000256" key="2">
    <source>
        <dbReference type="ARBA" id="ARBA00012135"/>
    </source>
</evidence>
<dbReference type="CDD" id="cd01169">
    <property type="entry name" value="HMPP_kinase"/>
    <property type="match status" value="1"/>
</dbReference>
<dbReference type="PANTHER" id="PTHR20858:SF17">
    <property type="entry name" value="HYDROXYMETHYLPYRIMIDINE_PHOSPHOMETHYLPYRIMIDINE KINASE THI20-RELATED"/>
    <property type="match status" value="1"/>
</dbReference>
<sequence>MKKALLTLAGFDPTSGAGASLDLKVFKHLGYYGLAVLTSITVQDSRRVYDYLTIPPRLVLQQYRKLRSDFQLAGIKMGMVGSRQLFRAIEQILGESRGLPVVVDPVFRSSSGHWLLERQELPGYLKAIRSKISLLTPNLEEASLLLDKKIDSPEKMVEAAKQLSELASAPCLVKGGHLREKAVDILYDGHRVFQFQKRKLPVEVHGTGCFLSSAILCYLVDGCSLTLACRKASALLHRRLLSPLQISRRALFDL</sequence>
<accession>A0A3E2BM51</accession>
<dbReference type="PANTHER" id="PTHR20858">
    <property type="entry name" value="PHOSPHOMETHYLPYRIMIDINE KINASE"/>
    <property type="match status" value="1"/>
</dbReference>
<comment type="caution">
    <text evidence="4">The sequence shown here is derived from an EMBL/GenBank/DDBJ whole genome shotgun (WGS) entry which is preliminary data.</text>
</comment>
<dbReference type="Pfam" id="PF08543">
    <property type="entry name" value="Phos_pyr_kin"/>
    <property type="match status" value="1"/>
</dbReference>
<feature type="domain" description="Pyridoxamine kinase/Phosphomethylpyrimidine kinase" evidence="3">
    <location>
        <begin position="12"/>
        <end position="247"/>
    </location>
</feature>
<organism evidence="4 5">
    <name type="scientific">Candidatus Saccharicenans subterraneus</name>
    <dbReference type="NCBI Taxonomy" id="2508984"/>
    <lineage>
        <taxon>Bacteria</taxon>
        <taxon>Candidatus Aminicenantota</taxon>
        <taxon>Candidatus Aminicenantia</taxon>
        <taxon>Candidatus Aminicenantales</taxon>
        <taxon>Candidatus Saccharicenantaceae</taxon>
        <taxon>Candidatus Saccharicenans</taxon>
    </lineage>
</organism>
<name>A0A3E2BM51_9BACT</name>
<dbReference type="Proteomes" id="UP000257323">
    <property type="component" value="Unassembled WGS sequence"/>
</dbReference>
<dbReference type="GO" id="GO:0009228">
    <property type="term" value="P:thiamine biosynthetic process"/>
    <property type="evidence" value="ECO:0007669"/>
    <property type="project" value="InterPro"/>
</dbReference>
<dbReference type="EC" id="2.7.1.49" evidence="2"/>
<evidence type="ECO:0000259" key="3">
    <source>
        <dbReference type="Pfam" id="PF08543"/>
    </source>
</evidence>
<evidence type="ECO:0000313" key="5">
    <source>
        <dbReference type="Proteomes" id="UP000257323"/>
    </source>
</evidence>
<keyword evidence="4" id="KW-0808">Transferase</keyword>
<keyword evidence="4" id="KW-0418">Kinase</keyword>
<dbReference type="InterPro" id="IPR013749">
    <property type="entry name" value="PM/HMP-P_kinase-1"/>
</dbReference>
<comment type="pathway">
    <text evidence="1">Cofactor biosynthesis; thiamine diphosphate biosynthesis.</text>
</comment>
<gene>
    <name evidence="4" type="ORF">OP8BY_2206</name>
</gene>
<evidence type="ECO:0000313" key="4">
    <source>
        <dbReference type="EMBL" id="RFT15808.1"/>
    </source>
</evidence>
<proteinExistence type="predicted"/>
<dbReference type="GO" id="GO:0008902">
    <property type="term" value="F:hydroxymethylpyrimidine kinase activity"/>
    <property type="evidence" value="ECO:0007669"/>
    <property type="project" value="UniProtKB-EC"/>
</dbReference>
<reference evidence="4 5" key="1">
    <citation type="submission" date="2018-08" db="EMBL/GenBank/DDBJ databases">
        <title>Genome analysis of the thermophilic bacterium of the candidate phylum Aminicenantes from deep subsurface aquifer revealed its physiology and ecological role.</title>
        <authorList>
            <person name="Kadnikov V.V."/>
            <person name="Mardanov A.V."/>
            <person name="Beletsky A.V."/>
            <person name="Karnachuk O.V."/>
            <person name="Ravin N.V."/>
        </authorList>
    </citation>
    <scope>NUCLEOTIDE SEQUENCE [LARGE SCALE GENOMIC DNA]</scope>
    <source>
        <strain evidence="4">BY38</strain>
    </source>
</reference>
<dbReference type="InterPro" id="IPR029056">
    <property type="entry name" value="Ribokinase-like"/>
</dbReference>
<protein>
    <recommendedName>
        <fullName evidence="2">hydroxymethylpyrimidine kinase</fullName>
        <ecNumber evidence="2">2.7.1.49</ecNumber>
    </recommendedName>
</protein>
<dbReference type="GO" id="GO:0008972">
    <property type="term" value="F:phosphomethylpyrimidine kinase activity"/>
    <property type="evidence" value="ECO:0007669"/>
    <property type="project" value="InterPro"/>
</dbReference>
<dbReference type="EMBL" id="QUAH01000006">
    <property type="protein sequence ID" value="RFT15808.1"/>
    <property type="molecule type" value="Genomic_DNA"/>
</dbReference>
<dbReference type="SUPFAM" id="SSF53613">
    <property type="entry name" value="Ribokinase-like"/>
    <property type="match status" value="1"/>
</dbReference>
<dbReference type="InterPro" id="IPR004399">
    <property type="entry name" value="HMP/HMP-P_kinase_dom"/>
</dbReference>
<dbReference type="GO" id="GO:0005829">
    <property type="term" value="C:cytosol"/>
    <property type="evidence" value="ECO:0007669"/>
    <property type="project" value="TreeGrafter"/>
</dbReference>
<dbReference type="AlphaFoldDB" id="A0A3E2BM51"/>
<dbReference type="Gene3D" id="3.40.1190.20">
    <property type="match status" value="1"/>
</dbReference>